<feature type="coiled-coil region" evidence="5">
    <location>
        <begin position="52"/>
        <end position="79"/>
    </location>
</feature>
<dbReference type="PROSITE" id="PS50865">
    <property type="entry name" value="ZF_MYND_2"/>
    <property type="match status" value="1"/>
</dbReference>
<dbReference type="SUPFAM" id="SSF144232">
    <property type="entry name" value="HIT/MYND zinc finger-like"/>
    <property type="match status" value="1"/>
</dbReference>
<dbReference type="OrthoDB" id="265717at2759"/>
<evidence type="ECO:0000313" key="9">
    <source>
        <dbReference type="Proteomes" id="UP000239899"/>
    </source>
</evidence>
<protein>
    <submittedName>
        <fullName evidence="8">Zinc finger MYND domain-containing 19 Q7TSV3</fullName>
    </submittedName>
</protein>
<sequence>MASLALRLLGQVVAGLEMRHLGDMGAAQLITAALQLERTEHAVWTQMSRKQQSKLRELLRQLAERAQQLARRLTDAEVAADSLTVRTQVHATCLALPAGLQAMHELWVEPDEGYRLCGALALVLRAGAGCAAAEIGCWLMQLEAVCQVATLRPAGSKAALAFASTVAAPQALLPWMVAAARALDAETEWRNVPAGMHATAPQRFTLLASAVLAETRYTKHRKLLAANPGMARPLADYLLRRCLPAMAQLPAAEREAPADPTKTAAGELTMALTAPCLVAAVHGYMQQPAAAAAAAQQAAKLVQQLPAATAGNVDGPLASAYAHAAGLLAMSCYAFIGLEPPGVHGNAAAAGGSSGSGSHGGRVSGGERRQRHSGSQAGGGAATRSSSGGSGDASGSDDDGPSDRVPHMMAACDALLGALPQLAAFIEVAAAEGSALLQPVAGHSDREAEYRHVRQHNLAYLLDSLTHSLGLAQRLGGYLAHLPESHRWIDAAEAAVRLQPTLARLQRCPGLVSSPSLAGKAQELARALLRAVWCLPRPQIVPLGPLDDEVAAAQRASLGNRLWQLHSTSCRWVHSLLAEERQEPGRLAAYWNQSEGREWGSLWFHLTIMFLRAYDAMRSLDHGVEMGRTAAAQLAALCAAHWEAVQALAAAAAPSGGLVLAAENNFMVLLRAYHRIASTCPFLATPTFFHPLLGAVQQACNGSSVRAPMQGIVEALLPAADHPQVAAAAAFSGLLLLAADSAHAAATQDQPEAGAAIVGEWMNQIERVLLCLETAQAAAARRQAAQAAAARSCAYLACANMACTGGPGARQGEGSRKCSACRAVWYCGTACSHADWRAGHKRTCKALGASRQQEVQQGGKPGRTADAGAEEHCWAGSGFAVLGLKM</sequence>
<keyword evidence="1" id="KW-0479">Metal-binding</keyword>
<dbReference type="Gene3D" id="6.10.140.2220">
    <property type="match status" value="1"/>
</dbReference>
<gene>
    <name evidence="8" type="ORF">C2E21_6680</name>
</gene>
<dbReference type="Proteomes" id="UP000239899">
    <property type="component" value="Unassembled WGS sequence"/>
</dbReference>
<evidence type="ECO:0000259" key="7">
    <source>
        <dbReference type="PROSITE" id="PS50865"/>
    </source>
</evidence>
<evidence type="ECO:0000256" key="6">
    <source>
        <dbReference type="SAM" id="MobiDB-lite"/>
    </source>
</evidence>
<dbReference type="PROSITE" id="PS01360">
    <property type="entry name" value="ZF_MYND_1"/>
    <property type="match status" value="1"/>
</dbReference>
<evidence type="ECO:0000256" key="2">
    <source>
        <dbReference type="ARBA" id="ARBA00022771"/>
    </source>
</evidence>
<accession>A0A2P6TJP2</accession>
<keyword evidence="3" id="KW-0862">Zinc</keyword>
<evidence type="ECO:0000256" key="4">
    <source>
        <dbReference type="PROSITE-ProRule" id="PRU00134"/>
    </source>
</evidence>
<keyword evidence="9" id="KW-1185">Reference proteome</keyword>
<dbReference type="EMBL" id="LHPG02000013">
    <property type="protein sequence ID" value="PRW44306.1"/>
    <property type="molecule type" value="Genomic_DNA"/>
</dbReference>
<reference evidence="8 9" key="1">
    <citation type="journal article" date="2018" name="Plant J.">
        <title>Genome sequences of Chlorella sorokiniana UTEX 1602 and Micractinium conductrix SAG 241.80: implications to maltose excretion by a green alga.</title>
        <authorList>
            <person name="Arriola M.B."/>
            <person name="Velmurugan N."/>
            <person name="Zhang Y."/>
            <person name="Plunkett M.H."/>
            <person name="Hondzo H."/>
            <person name="Barney B.M."/>
        </authorList>
    </citation>
    <scope>NUCLEOTIDE SEQUENCE [LARGE SCALE GENOMIC DNA]</scope>
    <source>
        <strain evidence="9">UTEX 1602</strain>
    </source>
</reference>
<proteinExistence type="predicted"/>
<dbReference type="AlphaFoldDB" id="A0A2P6TJP2"/>
<evidence type="ECO:0000256" key="5">
    <source>
        <dbReference type="SAM" id="Coils"/>
    </source>
</evidence>
<evidence type="ECO:0000256" key="1">
    <source>
        <dbReference type="ARBA" id="ARBA00022723"/>
    </source>
</evidence>
<organism evidence="8 9">
    <name type="scientific">Chlorella sorokiniana</name>
    <name type="common">Freshwater green alga</name>
    <dbReference type="NCBI Taxonomy" id="3076"/>
    <lineage>
        <taxon>Eukaryota</taxon>
        <taxon>Viridiplantae</taxon>
        <taxon>Chlorophyta</taxon>
        <taxon>core chlorophytes</taxon>
        <taxon>Trebouxiophyceae</taxon>
        <taxon>Chlorellales</taxon>
        <taxon>Chlorellaceae</taxon>
        <taxon>Chlorella clade</taxon>
        <taxon>Chlorella</taxon>
    </lineage>
</organism>
<feature type="region of interest" description="Disordered" evidence="6">
    <location>
        <begin position="347"/>
        <end position="406"/>
    </location>
</feature>
<keyword evidence="5" id="KW-0175">Coiled coil</keyword>
<dbReference type="InterPro" id="IPR002893">
    <property type="entry name" value="Znf_MYND"/>
</dbReference>
<dbReference type="Pfam" id="PF01753">
    <property type="entry name" value="zf-MYND"/>
    <property type="match status" value="1"/>
</dbReference>
<dbReference type="GO" id="GO:0008270">
    <property type="term" value="F:zinc ion binding"/>
    <property type="evidence" value="ECO:0007669"/>
    <property type="project" value="UniProtKB-KW"/>
</dbReference>
<feature type="domain" description="MYND-type" evidence="7">
    <location>
        <begin position="795"/>
        <end position="844"/>
    </location>
</feature>
<evidence type="ECO:0000256" key="3">
    <source>
        <dbReference type="ARBA" id="ARBA00022833"/>
    </source>
</evidence>
<evidence type="ECO:0000313" key="8">
    <source>
        <dbReference type="EMBL" id="PRW44306.1"/>
    </source>
</evidence>
<name>A0A2P6TJP2_CHLSO</name>
<comment type="caution">
    <text evidence="8">The sequence shown here is derived from an EMBL/GenBank/DDBJ whole genome shotgun (WGS) entry which is preliminary data.</text>
</comment>
<feature type="compositionally biased region" description="Gly residues" evidence="6">
    <location>
        <begin position="352"/>
        <end position="364"/>
    </location>
</feature>
<keyword evidence="2 4" id="KW-0863">Zinc-finger</keyword>